<evidence type="ECO:0000313" key="1">
    <source>
        <dbReference type="EMBL" id="TRU74410.1"/>
    </source>
</evidence>
<dbReference type="Proteomes" id="UP000320674">
    <property type="component" value="Unassembled WGS sequence"/>
</dbReference>
<reference evidence="1 2" key="1">
    <citation type="submission" date="2019-01" db="EMBL/GenBank/DDBJ databases">
        <title>Coherence of Microcystis species and biogeography revealed through population genomics.</title>
        <authorList>
            <person name="Perez-Carrascal O.M."/>
            <person name="Terrat Y."/>
            <person name="Giani A."/>
            <person name="Fortin N."/>
            <person name="Tromas N."/>
            <person name="Shapiro B.J."/>
        </authorList>
    </citation>
    <scope>NUCLEOTIDE SEQUENCE [LARGE SCALE GENOMIC DNA]</scope>
    <source>
        <strain evidence="1">Mv_BB_P_19951000_S68D</strain>
    </source>
</reference>
<dbReference type="EMBL" id="SFAZ01000151">
    <property type="protein sequence ID" value="TRU74410.1"/>
    <property type="molecule type" value="Genomic_DNA"/>
</dbReference>
<gene>
    <name evidence="1" type="ORF">EWV77_10245</name>
</gene>
<name>A0A552HT58_MICVR</name>
<organism evidence="1 2">
    <name type="scientific">Microcystis viridis Mv_BB_P_19951000_S68D</name>
    <dbReference type="NCBI Taxonomy" id="2486270"/>
    <lineage>
        <taxon>Bacteria</taxon>
        <taxon>Bacillati</taxon>
        <taxon>Cyanobacteriota</taxon>
        <taxon>Cyanophyceae</taxon>
        <taxon>Oscillatoriophycideae</taxon>
        <taxon>Chroococcales</taxon>
        <taxon>Microcystaceae</taxon>
        <taxon>Microcystis</taxon>
    </lineage>
</organism>
<proteinExistence type="predicted"/>
<dbReference type="AlphaFoldDB" id="A0A552HT58"/>
<feature type="non-terminal residue" evidence="1">
    <location>
        <position position="60"/>
    </location>
</feature>
<evidence type="ECO:0000313" key="2">
    <source>
        <dbReference type="Proteomes" id="UP000320674"/>
    </source>
</evidence>
<accession>A0A552HT58</accession>
<sequence>MNLHTTYQNGVLIRLTEERWKHEKRRELGSPVVSTRGGKATRADLSAVLMSVMMWVINIS</sequence>
<protein>
    <submittedName>
        <fullName evidence="1">Uncharacterized protein</fullName>
    </submittedName>
</protein>
<comment type="caution">
    <text evidence="1">The sequence shown here is derived from an EMBL/GenBank/DDBJ whole genome shotgun (WGS) entry which is preliminary data.</text>
</comment>